<dbReference type="PANTHER" id="PTHR21015">
    <property type="entry name" value="UDP-N-ACETYLGLUCOSAMINE--N-ACETYLMURAMYL-(PENTAPEPTIDE) PYROPHOSPHORYL-UNDECAPRENOL N-ACETYLGLUCOSAMINE TRANSFERASE 1"/>
    <property type="match status" value="1"/>
</dbReference>
<feature type="binding site" evidence="10">
    <location>
        <position position="166"/>
    </location>
    <ligand>
        <name>UDP-N-acetyl-alpha-D-glucosamine</name>
        <dbReference type="ChEBI" id="CHEBI:57705"/>
    </ligand>
</feature>
<feature type="binding site" evidence="10">
    <location>
        <position position="290"/>
    </location>
    <ligand>
        <name>UDP-N-acetyl-alpha-D-glucosamine</name>
        <dbReference type="ChEBI" id="CHEBI:57705"/>
    </ligand>
</feature>
<evidence type="ECO:0000256" key="5">
    <source>
        <dbReference type="ARBA" id="ARBA00022960"/>
    </source>
</evidence>
<evidence type="ECO:0000256" key="3">
    <source>
        <dbReference type="ARBA" id="ARBA00022676"/>
    </source>
</evidence>
<keyword evidence="7 10" id="KW-0472">Membrane</keyword>
<evidence type="ECO:0000256" key="6">
    <source>
        <dbReference type="ARBA" id="ARBA00022984"/>
    </source>
</evidence>
<proteinExistence type="inferred from homology"/>
<dbReference type="EC" id="2.4.1.227" evidence="10"/>
<evidence type="ECO:0000256" key="8">
    <source>
        <dbReference type="ARBA" id="ARBA00023306"/>
    </source>
</evidence>
<dbReference type="Gene3D" id="3.40.50.2000">
    <property type="entry name" value="Glycogen Phosphorylase B"/>
    <property type="match status" value="2"/>
</dbReference>
<accession>A0ABW2PYD3</accession>
<comment type="caution">
    <text evidence="13">The sequence shown here is derived from an EMBL/GenBank/DDBJ whole genome shotgun (WGS) entry which is preliminary data.</text>
</comment>
<feature type="binding site" evidence="10">
    <location>
        <position position="196"/>
    </location>
    <ligand>
        <name>UDP-N-acetyl-alpha-D-glucosamine</name>
        <dbReference type="ChEBI" id="CHEBI:57705"/>
    </ligand>
</feature>
<protein>
    <recommendedName>
        <fullName evidence="10">UDP-N-acetylglucosamine--N-acetylmuramyl-(pentapeptide) pyrophosphoryl-undecaprenol N-acetylglucosamine transferase</fullName>
        <ecNumber evidence="10">2.4.1.227</ecNumber>
    </recommendedName>
    <alternativeName>
        <fullName evidence="10">Undecaprenyl-PP-MurNAc-pentapeptide-UDPGlcNAc GlcNAc transferase</fullName>
    </alternativeName>
</protein>
<dbReference type="HAMAP" id="MF_00033">
    <property type="entry name" value="MurG"/>
    <property type="match status" value="1"/>
</dbReference>
<sequence>MDKRIVFTGGGSAGHVMANLVLIPKLIQQGWQVQYIGSSHGIEKQLISGLDDVAYYSVSTGKLRRYFDWDNVKDLFKVVKGIAQSYKLMRKLKPDVVFSGGGFVEVPVVIGAALNRIPIIIRETDVTLGLANKLSLPFAKKICTTFPETEKEIGSKKSIYIGSIVRESLKDGDPARGLALCQFTKEKPVLLIMGGSQGAERINEIVRTCLNKLLKDFFIVHICGKGKVDSSIQLKGYQQFEYVNEELADLMAMADMVVSRAGSNSIFECLALQKPMLLIPLSNGASRGDQILNAQSFMNSGYAEILFQEDLNRDTFINAAYHLFKYREKYINNMASYEDEKGTQMAMNLIEEMVI</sequence>
<feature type="binding site" evidence="10">
    <location>
        <begin position="12"/>
        <end position="14"/>
    </location>
    <ligand>
        <name>UDP-N-acetyl-alpha-D-glucosamine</name>
        <dbReference type="ChEBI" id="CHEBI:57705"/>
    </ligand>
</feature>
<keyword evidence="14" id="KW-1185">Reference proteome</keyword>
<dbReference type="Proteomes" id="UP001596505">
    <property type="component" value="Unassembled WGS sequence"/>
</dbReference>
<comment type="similarity">
    <text evidence="10">Belongs to the glycosyltransferase 28 family. MurG subfamily.</text>
</comment>
<dbReference type="InterPro" id="IPR004276">
    <property type="entry name" value="GlycoTrans_28_N"/>
</dbReference>
<keyword evidence="6 10" id="KW-0573">Peptidoglycan synthesis</keyword>
<gene>
    <name evidence="10" type="primary">murG</name>
    <name evidence="13" type="ORF">ACFQRG_14530</name>
</gene>
<evidence type="ECO:0000256" key="4">
    <source>
        <dbReference type="ARBA" id="ARBA00022679"/>
    </source>
</evidence>
<keyword evidence="4 10" id="KW-0808">Transferase</keyword>
<name>A0ABW2PYD3_9BACL</name>
<dbReference type="RefSeq" id="WP_380967252.1">
    <property type="nucleotide sequence ID" value="NZ_JBHTCO010000019.1"/>
</dbReference>
<comment type="function">
    <text evidence="10">Cell wall formation. Catalyzes the transfer of a GlcNAc subunit on undecaprenyl-pyrophosphoryl-MurNAc-pentapeptide (lipid intermediate I) to form undecaprenyl-pyrophosphoryl-MurNAc-(pentapeptide)GlcNAc (lipid intermediate II).</text>
</comment>
<evidence type="ECO:0000256" key="9">
    <source>
        <dbReference type="ARBA" id="ARBA00023316"/>
    </source>
</evidence>
<evidence type="ECO:0000256" key="1">
    <source>
        <dbReference type="ARBA" id="ARBA00022475"/>
    </source>
</evidence>
<keyword evidence="2 10" id="KW-0132">Cell division</keyword>
<evidence type="ECO:0000259" key="12">
    <source>
        <dbReference type="Pfam" id="PF04101"/>
    </source>
</evidence>
<dbReference type="InterPro" id="IPR006009">
    <property type="entry name" value="GlcNAc_MurG"/>
</dbReference>
<organism evidence="13 14">
    <name type="scientific">Scopulibacillus cellulosilyticus</name>
    <dbReference type="NCBI Taxonomy" id="2665665"/>
    <lineage>
        <taxon>Bacteria</taxon>
        <taxon>Bacillati</taxon>
        <taxon>Bacillota</taxon>
        <taxon>Bacilli</taxon>
        <taxon>Bacillales</taxon>
        <taxon>Sporolactobacillaceae</taxon>
        <taxon>Scopulibacillus</taxon>
    </lineage>
</organism>
<evidence type="ECO:0000256" key="7">
    <source>
        <dbReference type="ARBA" id="ARBA00023136"/>
    </source>
</evidence>
<evidence type="ECO:0000313" key="14">
    <source>
        <dbReference type="Proteomes" id="UP001596505"/>
    </source>
</evidence>
<dbReference type="CDD" id="cd03785">
    <property type="entry name" value="GT28_MurG"/>
    <property type="match status" value="1"/>
</dbReference>
<dbReference type="NCBIfam" id="NF009102">
    <property type="entry name" value="PRK12446.1"/>
    <property type="match status" value="1"/>
</dbReference>
<comment type="pathway">
    <text evidence="10">Cell wall biogenesis; peptidoglycan biosynthesis.</text>
</comment>
<dbReference type="Pfam" id="PF04101">
    <property type="entry name" value="Glyco_tran_28_C"/>
    <property type="match status" value="1"/>
</dbReference>
<comment type="catalytic activity">
    <reaction evidence="10">
        <text>di-trans,octa-cis-undecaprenyl diphospho-N-acetyl-alpha-D-muramoyl-L-alanyl-D-glutamyl-meso-2,6-diaminopimeloyl-D-alanyl-D-alanine + UDP-N-acetyl-alpha-D-glucosamine = di-trans,octa-cis-undecaprenyl diphospho-[N-acetyl-alpha-D-glucosaminyl-(1-&gt;4)]-N-acetyl-alpha-D-muramoyl-L-alanyl-D-glutamyl-meso-2,6-diaminopimeloyl-D-alanyl-D-alanine + UDP + H(+)</text>
        <dbReference type="Rhea" id="RHEA:31227"/>
        <dbReference type="ChEBI" id="CHEBI:15378"/>
        <dbReference type="ChEBI" id="CHEBI:57705"/>
        <dbReference type="ChEBI" id="CHEBI:58223"/>
        <dbReference type="ChEBI" id="CHEBI:61387"/>
        <dbReference type="ChEBI" id="CHEBI:61388"/>
        <dbReference type="EC" id="2.4.1.227"/>
    </reaction>
</comment>
<feature type="domain" description="Glycosyl transferase family 28 C-terminal" evidence="12">
    <location>
        <begin position="189"/>
        <end position="337"/>
    </location>
</feature>
<dbReference type="EMBL" id="JBHTCO010000019">
    <property type="protein sequence ID" value="MFC7394169.1"/>
    <property type="molecule type" value="Genomic_DNA"/>
</dbReference>
<evidence type="ECO:0000256" key="10">
    <source>
        <dbReference type="HAMAP-Rule" id="MF_00033"/>
    </source>
</evidence>
<dbReference type="PANTHER" id="PTHR21015:SF27">
    <property type="entry name" value="UDP-N-ACETYLGLUCOSAMINE--N-ACETYLMURAMYL-(PENTAPEPTIDE) PYROPHOSPHORYL-UNDECAPRENOL N-ACETYLGLUCOSAMINE TRANSFERASE"/>
    <property type="match status" value="1"/>
</dbReference>
<comment type="subcellular location">
    <subcellularLocation>
        <location evidence="10">Cell membrane</location>
        <topology evidence="10">Peripheral membrane protein</topology>
        <orientation evidence="10">Cytoplasmic side</orientation>
    </subcellularLocation>
</comment>
<keyword evidence="5 10" id="KW-0133">Cell shape</keyword>
<keyword evidence="1 10" id="KW-1003">Cell membrane</keyword>
<keyword evidence="3 10" id="KW-0328">Glycosyltransferase</keyword>
<comment type="caution">
    <text evidence="10">Lacks conserved residue(s) required for the propagation of feature annotation.</text>
</comment>
<dbReference type="InterPro" id="IPR007235">
    <property type="entry name" value="Glyco_trans_28_C"/>
</dbReference>
<reference evidence="14" key="1">
    <citation type="journal article" date="2019" name="Int. J. Syst. Evol. Microbiol.">
        <title>The Global Catalogue of Microorganisms (GCM) 10K type strain sequencing project: providing services to taxonomists for standard genome sequencing and annotation.</title>
        <authorList>
            <consortium name="The Broad Institute Genomics Platform"/>
            <consortium name="The Broad Institute Genome Sequencing Center for Infectious Disease"/>
            <person name="Wu L."/>
            <person name="Ma J."/>
        </authorList>
    </citation>
    <scope>NUCLEOTIDE SEQUENCE [LARGE SCALE GENOMIC DNA]</scope>
    <source>
        <strain evidence="14">CGMCC 1.16305</strain>
    </source>
</reference>
<keyword evidence="8 10" id="KW-0131">Cell cycle</keyword>
<keyword evidence="9 10" id="KW-0961">Cell wall biogenesis/degradation</keyword>
<evidence type="ECO:0000256" key="2">
    <source>
        <dbReference type="ARBA" id="ARBA00022618"/>
    </source>
</evidence>
<evidence type="ECO:0000313" key="13">
    <source>
        <dbReference type="EMBL" id="MFC7394169.1"/>
    </source>
</evidence>
<dbReference type="Pfam" id="PF03033">
    <property type="entry name" value="Glyco_transf_28"/>
    <property type="match status" value="1"/>
</dbReference>
<evidence type="ECO:0000259" key="11">
    <source>
        <dbReference type="Pfam" id="PF03033"/>
    </source>
</evidence>
<dbReference type="SUPFAM" id="SSF53756">
    <property type="entry name" value="UDP-Glycosyltransferase/glycogen phosphorylase"/>
    <property type="match status" value="1"/>
</dbReference>
<feature type="domain" description="Glycosyltransferase family 28 N-terminal" evidence="11">
    <location>
        <begin position="5"/>
        <end position="143"/>
    </location>
</feature>